<comment type="caution">
    <text evidence="2">The sequence shown here is derived from an EMBL/GenBank/DDBJ whole genome shotgun (WGS) entry which is preliminary data.</text>
</comment>
<feature type="non-terminal residue" evidence="2">
    <location>
        <position position="158"/>
    </location>
</feature>
<feature type="compositionally biased region" description="Low complexity" evidence="1">
    <location>
        <begin position="1"/>
        <end position="25"/>
    </location>
</feature>
<dbReference type="GO" id="GO:0004467">
    <property type="term" value="F:long-chain fatty acid-CoA ligase activity"/>
    <property type="evidence" value="ECO:0007669"/>
    <property type="project" value="TreeGrafter"/>
</dbReference>
<evidence type="ECO:0008006" key="4">
    <source>
        <dbReference type="Google" id="ProtNLM"/>
    </source>
</evidence>
<gene>
    <name evidence="2" type="ORF">Vafri_4047</name>
</gene>
<reference evidence="2" key="1">
    <citation type="journal article" date="2021" name="Proc. Natl. Acad. Sci. U.S.A.">
        <title>Three genomes in the algal genus Volvox reveal the fate of a haploid sex-determining region after a transition to homothallism.</title>
        <authorList>
            <person name="Yamamoto K."/>
            <person name="Hamaji T."/>
            <person name="Kawai-Toyooka H."/>
            <person name="Matsuzaki R."/>
            <person name="Takahashi F."/>
            <person name="Nishimura Y."/>
            <person name="Kawachi M."/>
            <person name="Noguchi H."/>
            <person name="Minakuchi Y."/>
            <person name="Umen J.G."/>
            <person name="Toyoda A."/>
            <person name="Nozaki H."/>
        </authorList>
    </citation>
    <scope>NUCLEOTIDE SEQUENCE</scope>
    <source>
        <strain evidence="2">NIES-3780</strain>
    </source>
</reference>
<feature type="compositionally biased region" description="Basic and acidic residues" evidence="1">
    <location>
        <begin position="29"/>
        <end position="38"/>
    </location>
</feature>
<dbReference type="EMBL" id="BNCO01000004">
    <property type="protein sequence ID" value="GIL47164.1"/>
    <property type="molecule type" value="Genomic_DNA"/>
</dbReference>
<dbReference type="GO" id="GO:0016020">
    <property type="term" value="C:membrane"/>
    <property type="evidence" value="ECO:0007669"/>
    <property type="project" value="TreeGrafter"/>
</dbReference>
<dbReference type="PANTHER" id="PTHR43272:SF3">
    <property type="entry name" value="LONG CHAIN ACYL-COA SYNTHETASE 4"/>
    <property type="match status" value="1"/>
</dbReference>
<dbReference type="AlphaFoldDB" id="A0A8J4EVE5"/>
<keyword evidence="3" id="KW-1185">Reference proteome</keyword>
<evidence type="ECO:0000313" key="3">
    <source>
        <dbReference type="Proteomes" id="UP000747399"/>
    </source>
</evidence>
<dbReference type="GO" id="GO:0005783">
    <property type="term" value="C:endoplasmic reticulum"/>
    <property type="evidence" value="ECO:0007669"/>
    <property type="project" value="TreeGrafter"/>
</dbReference>
<sequence>MAEAAGAASGTRTSAAAAAATDSAAVRTGNDDGARAERKQQRKYKWLVELEPAVPSAGGGALRPSLSPVYRHIWSAGGFPAPPYGAATCYDIWRASVQRNGSARCLGWRKVMKDGRPGPYTFMSYNEAEHQVRLVSTGLAAAGLRRGDKVAVYAANCP</sequence>
<evidence type="ECO:0000313" key="2">
    <source>
        <dbReference type="EMBL" id="GIL47164.1"/>
    </source>
</evidence>
<dbReference type="Proteomes" id="UP000747399">
    <property type="component" value="Unassembled WGS sequence"/>
</dbReference>
<proteinExistence type="predicted"/>
<feature type="region of interest" description="Disordered" evidence="1">
    <location>
        <begin position="1"/>
        <end position="38"/>
    </location>
</feature>
<dbReference type="SUPFAM" id="SSF56801">
    <property type="entry name" value="Acetyl-CoA synthetase-like"/>
    <property type="match status" value="1"/>
</dbReference>
<dbReference type="InterPro" id="IPR042099">
    <property type="entry name" value="ANL_N_sf"/>
</dbReference>
<accession>A0A8J4EVE5</accession>
<dbReference type="PANTHER" id="PTHR43272">
    <property type="entry name" value="LONG-CHAIN-FATTY-ACID--COA LIGASE"/>
    <property type="match status" value="1"/>
</dbReference>
<protein>
    <recommendedName>
        <fullName evidence="4">AMP-dependent synthetase/ligase domain-containing protein</fullName>
    </recommendedName>
</protein>
<evidence type="ECO:0000256" key="1">
    <source>
        <dbReference type="SAM" id="MobiDB-lite"/>
    </source>
</evidence>
<name>A0A8J4EVE5_9CHLO</name>
<organism evidence="2 3">
    <name type="scientific">Volvox africanus</name>
    <dbReference type="NCBI Taxonomy" id="51714"/>
    <lineage>
        <taxon>Eukaryota</taxon>
        <taxon>Viridiplantae</taxon>
        <taxon>Chlorophyta</taxon>
        <taxon>core chlorophytes</taxon>
        <taxon>Chlorophyceae</taxon>
        <taxon>CS clade</taxon>
        <taxon>Chlamydomonadales</taxon>
        <taxon>Volvocaceae</taxon>
        <taxon>Volvox</taxon>
    </lineage>
</organism>
<dbReference type="Gene3D" id="3.40.50.12780">
    <property type="entry name" value="N-terminal domain of ligase-like"/>
    <property type="match status" value="1"/>
</dbReference>